<dbReference type="RefSeq" id="WP_141428519.1">
    <property type="nucleotide sequence ID" value="NZ_AP019736.1"/>
</dbReference>
<dbReference type="InterPro" id="IPR024361">
    <property type="entry name" value="BACON"/>
</dbReference>
<evidence type="ECO:0000313" key="4">
    <source>
        <dbReference type="EMBL" id="BBL06732.1"/>
    </source>
</evidence>
<gene>
    <name evidence="4" type="ORF">A5CPEGH6_13700</name>
</gene>
<dbReference type="CDD" id="cd14948">
    <property type="entry name" value="BACON"/>
    <property type="match status" value="1"/>
</dbReference>
<reference evidence="5" key="1">
    <citation type="submission" date="2019-06" db="EMBL/GenBank/DDBJ databases">
        <title>Alistipes onderdonkii subsp. vulgaris subsp. nov., Alistipes dispar sp. nov. and Alistipes communis sp. nov., isolated from human faeces, and creation of Alistipes onderdonkii subsp. onderdonkii subsp. nov.</title>
        <authorList>
            <person name="Sakamoto M."/>
            <person name="Ikeyama N."/>
            <person name="Ogata Y."/>
            <person name="Suda W."/>
            <person name="Iino T."/>
            <person name="Hattori M."/>
            <person name="Ohkuma M."/>
        </authorList>
    </citation>
    <scope>NUCLEOTIDE SEQUENCE [LARGE SCALE GENOMIC DNA]</scope>
    <source>
        <strain evidence="5">5CPEGH6</strain>
    </source>
</reference>
<dbReference type="PANTHER" id="PTHR32060:SF30">
    <property type="entry name" value="CARBOXY-TERMINAL PROCESSING PROTEASE CTPA"/>
    <property type="match status" value="1"/>
</dbReference>
<dbReference type="InterPro" id="IPR036034">
    <property type="entry name" value="PDZ_sf"/>
</dbReference>
<dbReference type="SUPFAM" id="SSF52096">
    <property type="entry name" value="ClpP/crotonase"/>
    <property type="match status" value="1"/>
</dbReference>
<dbReference type="EMBL" id="AP019736">
    <property type="protein sequence ID" value="BBL06732.1"/>
    <property type="molecule type" value="Genomic_DNA"/>
</dbReference>
<feature type="region of interest" description="Disordered" evidence="1">
    <location>
        <begin position="589"/>
        <end position="622"/>
    </location>
</feature>
<dbReference type="GO" id="GO:0008236">
    <property type="term" value="F:serine-type peptidase activity"/>
    <property type="evidence" value="ECO:0007669"/>
    <property type="project" value="InterPro"/>
</dbReference>
<protein>
    <submittedName>
        <fullName evidence="4">Peptidase S41</fullName>
    </submittedName>
</protein>
<dbReference type="AlphaFoldDB" id="A0A4Y1X133"/>
<dbReference type="GO" id="GO:0030288">
    <property type="term" value="C:outer membrane-bounded periplasmic space"/>
    <property type="evidence" value="ECO:0007669"/>
    <property type="project" value="TreeGrafter"/>
</dbReference>
<dbReference type="Gene3D" id="3.30.750.170">
    <property type="match status" value="1"/>
</dbReference>
<dbReference type="InterPro" id="IPR041489">
    <property type="entry name" value="PDZ_6"/>
</dbReference>
<dbReference type="InterPro" id="IPR029045">
    <property type="entry name" value="ClpP/crotonase-like_dom_sf"/>
</dbReference>
<dbReference type="GeneID" id="98673347"/>
<dbReference type="Pfam" id="PF17820">
    <property type="entry name" value="PDZ_6"/>
    <property type="match status" value="1"/>
</dbReference>
<dbReference type="GO" id="GO:0007165">
    <property type="term" value="P:signal transduction"/>
    <property type="evidence" value="ECO:0007669"/>
    <property type="project" value="TreeGrafter"/>
</dbReference>
<name>A0A4Y1X133_9BACT</name>
<dbReference type="CDD" id="cd07561">
    <property type="entry name" value="Peptidase_S41_CPP_like"/>
    <property type="match status" value="1"/>
</dbReference>
<feature type="chain" id="PRO_5021189576" evidence="2">
    <location>
        <begin position="22"/>
        <end position="622"/>
    </location>
</feature>
<dbReference type="InterPro" id="IPR005151">
    <property type="entry name" value="Tail-specific_protease"/>
</dbReference>
<dbReference type="InterPro" id="IPR013783">
    <property type="entry name" value="Ig-like_fold"/>
</dbReference>
<feature type="compositionally biased region" description="Basic and acidic residues" evidence="1">
    <location>
        <begin position="611"/>
        <end position="622"/>
    </location>
</feature>
<dbReference type="OrthoDB" id="7168509at2"/>
<dbReference type="SUPFAM" id="SSF50156">
    <property type="entry name" value="PDZ domain-like"/>
    <property type="match status" value="1"/>
</dbReference>
<dbReference type="Gene3D" id="3.90.226.10">
    <property type="entry name" value="2-enoyl-CoA Hydratase, Chain A, domain 1"/>
    <property type="match status" value="1"/>
</dbReference>
<dbReference type="Gene3D" id="2.30.42.10">
    <property type="match status" value="1"/>
</dbReference>
<dbReference type="KEGG" id="ada:A5CPEGH6_13700"/>
<feature type="signal peptide" evidence="2">
    <location>
        <begin position="1"/>
        <end position="21"/>
    </location>
</feature>
<accession>A0A4Y1X133</accession>
<evidence type="ECO:0000256" key="1">
    <source>
        <dbReference type="SAM" id="MobiDB-lite"/>
    </source>
</evidence>
<dbReference type="GO" id="GO:0004175">
    <property type="term" value="F:endopeptidase activity"/>
    <property type="evidence" value="ECO:0007669"/>
    <property type="project" value="TreeGrafter"/>
</dbReference>
<dbReference type="Proteomes" id="UP000319374">
    <property type="component" value="Chromosome"/>
</dbReference>
<organism evidence="4 5">
    <name type="scientific">Alistipes dispar</name>
    <dbReference type="NCBI Taxonomy" id="2585119"/>
    <lineage>
        <taxon>Bacteria</taxon>
        <taxon>Pseudomonadati</taxon>
        <taxon>Bacteroidota</taxon>
        <taxon>Bacteroidia</taxon>
        <taxon>Bacteroidales</taxon>
        <taxon>Rikenellaceae</taxon>
        <taxon>Alistipes</taxon>
    </lineage>
</organism>
<feature type="domain" description="Tail specific protease" evidence="3">
    <location>
        <begin position="310"/>
        <end position="538"/>
    </location>
</feature>
<dbReference type="Gene3D" id="2.60.40.10">
    <property type="entry name" value="Immunoglobulins"/>
    <property type="match status" value="1"/>
</dbReference>
<keyword evidence="2" id="KW-0732">Signal</keyword>
<evidence type="ECO:0000313" key="5">
    <source>
        <dbReference type="Proteomes" id="UP000319374"/>
    </source>
</evidence>
<proteinExistence type="predicted"/>
<dbReference type="Pfam" id="PF03572">
    <property type="entry name" value="Peptidase_S41"/>
    <property type="match status" value="1"/>
</dbReference>
<keyword evidence="5" id="KW-1185">Reference proteome</keyword>
<evidence type="ECO:0000256" key="2">
    <source>
        <dbReference type="SAM" id="SignalP"/>
    </source>
</evidence>
<dbReference type="Pfam" id="PF13004">
    <property type="entry name" value="BACON"/>
    <property type="match status" value="1"/>
</dbReference>
<evidence type="ECO:0000259" key="3">
    <source>
        <dbReference type="SMART" id="SM00245"/>
    </source>
</evidence>
<dbReference type="PROSITE" id="PS51257">
    <property type="entry name" value="PROKAR_LIPOPROTEIN"/>
    <property type="match status" value="1"/>
</dbReference>
<dbReference type="SMART" id="SM00245">
    <property type="entry name" value="TSPc"/>
    <property type="match status" value="1"/>
</dbReference>
<dbReference type="GO" id="GO:0006508">
    <property type="term" value="P:proteolysis"/>
    <property type="evidence" value="ECO:0007669"/>
    <property type="project" value="InterPro"/>
</dbReference>
<dbReference type="PANTHER" id="PTHR32060">
    <property type="entry name" value="TAIL-SPECIFIC PROTEASE"/>
    <property type="match status" value="1"/>
</dbReference>
<sequence>MKQIPSAVRTAILLLPLLLSAACGKEGAGDDPAPGRTGIANASWEEVEQIAASGAQKAYTFTSPALWSAESSAPGWCEVLTESGPKGNATLRIAVAPNTGSTARSATVRITAGNFFPASFKVIQGSPTDGPAVNARADAALARYYLWNEAYRKAERDLSIPYAGPYDNFVHHTLMGMSANTLDRKYDERSGGYRLYSYLLRTPASGAKAPAARSGVNHGITKPAPTPGYGIGSYTLVSFTDHDGRPTGGIGLCPTSILPGSPLERAGFRRGDIIAEVDGKTPTESTYAAIFTSLLSPADGAKVELTRNEADARPVRVAAERLDPTPIIRAEVLDGTQVGYIVYESFDAAYDDDLLDAVKRLREEGITDLVLDLRNNGGGHVISSNMLSSCIGGAACRDKVFQFYRYNEECMASWEQTAELFGQKYDPAAERFYEKFYDGDYYGVDLTDRTLGLGRLFVLATGSTASASEALVNGLRGIGFEVTLIGERTNGKNVGMNVFEWRDLEGYDYEFAPITFQGYNAEMRTVDPAGIEPDFAVSETESGWFEDFGPGEPLLRKALELIGAAVPAPAPTRSAAVVGAVPRGPVRNASVHPSGMIGPRGIAPEETGTENGEKAGCDKKQH</sequence>